<reference evidence="9" key="1">
    <citation type="submission" date="2020-10" db="EMBL/GenBank/DDBJ databases">
        <authorList>
            <person name="Gilroy R."/>
        </authorList>
    </citation>
    <scope>NUCLEOTIDE SEQUENCE</scope>
    <source>
        <strain evidence="9">ChiHile30-977</strain>
    </source>
</reference>
<dbReference type="PANTHER" id="PTHR30429:SF0">
    <property type="entry name" value="METHIONINE-BINDING LIPOPROTEIN METQ"/>
    <property type="match status" value="1"/>
</dbReference>
<keyword evidence="5 6" id="KW-0449">Lipoprotein</keyword>
<evidence type="ECO:0000256" key="7">
    <source>
        <dbReference type="PIRSR" id="PIRSR002854-1"/>
    </source>
</evidence>
<evidence type="ECO:0000256" key="6">
    <source>
        <dbReference type="PIRNR" id="PIRNR002854"/>
    </source>
</evidence>
<proteinExistence type="inferred from homology"/>
<evidence type="ECO:0000313" key="9">
    <source>
        <dbReference type="EMBL" id="HIQ62609.1"/>
    </source>
</evidence>
<evidence type="ECO:0000256" key="5">
    <source>
        <dbReference type="ARBA" id="ARBA00023288"/>
    </source>
</evidence>
<dbReference type="EMBL" id="DVFI01000046">
    <property type="protein sequence ID" value="HIQ62609.1"/>
    <property type="molecule type" value="Genomic_DNA"/>
</dbReference>
<dbReference type="GO" id="GO:0016020">
    <property type="term" value="C:membrane"/>
    <property type="evidence" value="ECO:0007669"/>
    <property type="project" value="UniProtKB-SubCell"/>
</dbReference>
<comment type="caution">
    <text evidence="9">The sequence shown here is derived from an EMBL/GenBank/DDBJ whole genome shotgun (WGS) entry which is preliminary data.</text>
</comment>
<feature type="lipid moiety-binding region" description="S-diacylglycerol cysteine" evidence="7">
    <location>
        <position position="18"/>
    </location>
</feature>
<evidence type="ECO:0000256" key="1">
    <source>
        <dbReference type="ARBA" id="ARBA00004635"/>
    </source>
</evidence>
<evidence type="ECO:0000256" key="8">
    <source>
        <dbReference type="SAM" id="SignalP"/>
    </source>
</evidence>
<gene>
    <name evidence="9" type="ORF">IAA66_03360</name>
</gene>
<feature type="chain" id="PRO_5039725056" description="Lipoprotein" evidence="8">
    <location>
        <begin position="23"/>
        <end position="280"/>
    </location>
</feature>
<evidence type="ECO:0000256" key="3">
    <source>
        <dbReference type="ARBA" id="ARBA00023136"/>
    </source>
</evidence>
<comment type="similarity">
    <text evidence="6">Belongs to the nlpA lipoprotein family.</text>
</comment>
<dbReference type="PROSITE" id="PS51257">
    <property type="entry name" value="PROKAR_LIPOPROTEIN"/>
    <property type="match status" value="1"/>
</dbReference>
<organism evidence="9 10">
    <name type="scientific">Candidatus Avichristensenella intestinipullorum</name>
    <dbReference type="NCBI Taxonomy" id="2840693"/>
    <lineage>
        <taxon>Bacteria</taxon>
        <taxon>Bacillati</taxon>
        <taxon>Bacillota</taxon>
        <taxon>Clostridia</taxon>
        <taxon>Candidatus Avichristensenella</taxon>
    </lineage>
</organism>
<reference evidence="9" key="2">
    <citation type="journal article" date="2021" name="PeerJ">
        <title>Extensive microbial diversity within the chicken gut microbiome revealed by metagenomics and culture.</title>
        <authorList>
            <person name="Gilroy R."/>
            <person name="Ravi A."/>
            <person name="Getino M."/>
            <person name="Pursley I."/>
            <person name="Horton D.L."/>
            <person name="Alikhan N.F."/>
            <person name="Baker D."/>
            <person name="Gharbi K."/>
            <person name="Hall N."/>
            <person name="Watson M."/>
            <person name="Adriaenssens E.M."/>
            <person name="Foster-Nyarko E."/>
            <person name="Jarju S."/>
            <person name="Secka A."/>
            <person name="Antonio M."/>
            <person name="Oren A."/>
            <person name="Chaudhuri R.R."/>
            <person name="La Ragione R."/>
            <person name="Hildebrand F."/>
            <person name="Pallen M.J."/>
        </authorList>
    </citation>
    <scope>NUCLEOTIDE SEQUENCE</scope>
    <source>
        <strain evidence="9">ChiHile30-977</strain>
    </source>
</reference>
<name>A0A9D0YV30_9FIRM</name>
<dbReference type="Gene3D" id="3.40.190.10">
    <property type="entry name" value="Periplasmic binding protein-like II"/>
    <property type="match status" value="2"/>
</dbReference>
<keyword evidence="4" id="KW-0564">Palmitate</keyword>
<dbReference type="PIRSF" id="PIRSF002854">
    <property type="entry name" value="MetQ"/>
    <property type="match status" value="1"/>
</dbReference>
<evidence type="ECO:0000256" key="4">
    <source>
        <dbReference type="ARBA" id="ARBA00023139"/>
    </source>
</evidence>
<dbReference type="AlphaFoldDB" id="A0A9D0YV30"/>
<dbReference type="Proteomes" id="UP000886819">
    <property type="component" value="Unassembled WGS sequence"/>
</dbReference>
<dbReference type="PANTHER" id="PTHR30429">
    <property type="entry name" value="D-METHIONINE-BINDING LIPOPROTEIN METQ"/>
    <property type="match status" value="1"/>
</dbReference>
<dbReference type="Pfam" id="PF03180">
    <property type="entry name" value="Lipoprotein_9"/>
    <property type="match status" value="1"/>
</dbReference>
<feature type="signal peptide" evidence="8">
    <location>
        <begin position="1"/>
        <end position="22"/>
    </location>
</feature>
<dbReference type="SUPFAM" id="SSF53850">
    <property type="entry name" value="Periplasmic binding protein-like II"/>
    <property type="match status" value="1"/>
</dbReference>
<evidence type="ECO:0000313" key="10">
    <source>
        <dbReference type="Proteomes" id="UP000886819"/>
    </source>
</evidence>
<keyword evidence="3" id="KW-0472">Membrane</keyword>
<dbReference type="InterPro" id="IPR004872">
    <property type="entry name" value="Lipoprotein_NlpA"/>
</dbReference>
<evidence type="ECO:0000256" key="2">
    <source>
        <dbReference type="ARBA" id="ARBA00022729"/>
    </source>
</evidence>
<comment type="subcellular location">
    <subcellularLocation>
        <location evidence="1">Membrane</location>
        <topology evidence="1">Lipid-anchor</topology>
    </subcellularLocation>
</comment>
<protein>
    <recommendedName>
        <fullName evidence="6">Lipoprotein</fullName>
    </recommendedName>
</protein>
<accession>A0A9D0YV30</accession>
<keyword evidence="2 8" id="KW-0732">Signal</keyword>
<sequence>MKKAISILLSLILVAFSCAALAESQTVRIGGTPVPHVEILEFIKPLMAEKGFELEISTFNDYVIPNTAVEDGSLDANYFQHIAYLNNFNQENGTHLVAVIPVHFEPMGVFKGRTESLDALPDGATIGVPNDPSNEARALLLLETLGLIELDPEAGVNATKLSITKNEKNLEIVEVEAAQLPRMLPDFDLAVINGNYALDAGLSLLTDTVGAEGSDALVYAQSVNYIVVKEGNEEAAFVEALREVLNDEATQEFITETYQGSVVLALDAEPLAEEEAAAEE</sequence>